<evidence type="ECO:0000313" key="1">
    <source>
        <dbReference type="EMBL" id="GEM38816.1"/>
    </source>
</evidence>
<dbReference type="Proteomes" id="UP000321424">
    <property type="component" value="Unassembled WGS sequence"/>
</dbReference>
<dbReference type="AlphaFoldDB" id="A0A511MFZ5"/>
<accession>A0A511MFZ5</accession>
<name>A0A511MFZ5_9NOCA</name>
<sequence length="296" mass="32879">MSAVATVWTSYECDDGRMFRSDPPATANRVAALKDYMSDNVLDGEVFTCVNAASCRRSAVRDQNKSTDPASIEFYEGQLSHIGPHYDIHVGEKPWRVMCLGMDVGRADPHIGLTRRREQQREAIDKPFTARHAHMRGTTTALRLAFARDTGRDPAGECLQLQNSPTPVHVMWAYALVNVRLCTVKQAHSVASLGTKAMAHNCFEHLAATMQILQPQLCIVQSTPLARLLAPRMDAYTPITEHLDLVQIGNATMLWAKFTHPAARTGDLNWGRSDSTPYITRVVRPTLHAAREYALG</sequence>
<proteinExistence type="predicted"/>
<reference evidence="1 2" key="1">
    <citation type="submission" date="2019-07" db="EMBL/GenBank/DDBJ databases">
        <title>Whole genome shotgun sequence of Nocardia ninae NBRC 108245.</title>
        <authorList>
            <person name="Hosoyama A."/>
            <person name="Uohara A."/>
            <person name="Ohji S."/>
            <person name="Ichikawa N."/>
        </authorList>
    </citation>
    <scope>NUCLEOTIDE SEQUENCE [LARGE SCALE GENOMIC DNA]</scope>
    <source>
        <strain evidence="1 2">NBRC 108245</strain>
    </source>
</reference>
<keyword evidence="2" id="KW-1185">Reference proteome</keyword>
<evidence type="ECO:0000313" key="2">
    <source>
        <dbReference type="Proteomes" id="UP000321424"/>
    </source>
</evidence>
<organism evidence="1 2">
    <name type="scientific">Nocardia ninae NBRC 108245</name>
    <dbReference type="NCBI Taxonomy" id="1210091"/>
    <lineage>
        <taxon>Bacteria</taxon>
        <taxon>Bacillati</taxon>
        <taxon>Actinomycetota</taxon>
        <taxon>Actinomycetes</taxon>
        <taxon>Mycobacteriales</taxon>
        <taxon>Nocardiaceae</taxon>
        <taxon>Nocardia</taxon>
    </lineage>
</organism>
<comment type="caution">
    <text evidence="1">The sequence shown here is derived from an EMBL/GenBank/DDBJ whole genome shotgun (WGS) entry which is preliminary data.</text>
</comment>
<gene>
    <name evidence="1" type="ORF">NN4_33350</name>
</gene>
<dbReference type="EMBL" id="BJXA01000019">
    <property type="protein sequence ID" value="GEM38816.1"/>
    <property type="molecule type" value="Genomic_DNA"/>
</dbReference>
<protein>
    <submittedName>
        <fullName evidence="1">Uncharacterized protein</fullName>
    </submittedName>
</protein>